<proteinExistence type="predicted"/>
<feature type="transmembrane region" description="Helical" evidence="5">
    <location>
        <begin position="174"/>
        <end position="193"/>
    </location>
</feature>
<protein>
    <submittedName>
        <fullName evidence="8">Organic solute transporter subunit alpha</fullName>
    </submittedName>
</protein>
<gene>
    <name evidence="6" type="ORF">TCNE_LOCUS7381</name>
</gene>
<feature type="transmembrane region" description="Helical" evidence="5">
    <location>
        <begin position="48"/>
        <end position="67"/>
    </location>
</feature>
<dbReference type="EMBL" id="UYWY01019669">
    <property type="protein sequence ID" value="VDM38702.1"/>
    <property type="molecule type" value="Genomic_DNA"/>
</dbReference>
<comment type="subcellular location">
    <subcellularLocation>
        <location evidence="1">Membrane</location>
        <topology evidence="1">Multi-pass membrane protein</topology>
    </subcellularLocation>
</comment>
<sequence length="223" mass="25480">MFFSEIPTQYLVFLIISTVVTAAVIVLAFIHLYKIHYYVHNESIQTDLYYLALLFPIVGLCSLLGMYMLRSAALLYVISHTYVMMCLLVLVTLLRNIFGGREKMSKYLLSHNELIKFNTPPLCCCCKCLPMFKPTELAVITNVVEVLSMISALFGCNIIMNLGQEKQAPYRMKVVFQCVNLTQVFLTLQRFIFDMLGKFNVFTDTELLSSNTKAMCTLIGYHL</sequence>
<evidence type="ECO:0000313" key="8">
    <source>
        <dbReference type="WBParaSite" id="TCNE_0000738101-mRNA-1"/>
    </source>
</evidence>
<feature type="transmembrane region" description="Helical" evidence="5">
    <location>
        <begin position="74"/>
        <end position="98"/>
    </location>
</feature>
<evidence type="ECO:0000256" key="1">
    <source>
        <dbReference type="ARBA" id="ARBA00004141"/>
    </source>
</evidence>
<dbReference type="AlphaFoldDB" id="A0A183UFW1"/>
<evidence type="ECO:0000256" key="5">
    <source>
        <dbReference type="SAM" id="Phobius"/>
    </source>
</evidence>
<evidence type="ECO:0000256" key="2">
    <source>
        <dbReference type="ARBA" id="ARBA00022692"/>
    </source>
</evidence>
<keyword evidence="2 5" id="KW-0812">Transmembrane</keyword>
<evidence type="ECO:0000256" key="3">
    <source>
        <dbReference type="ARBA" id="ARBA00022989"/>
    </source>
</evidence>
<feature type="transmembrane region" description="Helical" evidence="5">
    <location>
        <begin position="12"/>
        <end position="33"/>
    </location>
</feature>
<dbReference type="PANTHER" id="PTHR23423">
    <property type="entry name" value="ORGANIC SOLUTE TRANSPORTER-RELATED"/>
    <property type="match status" value="1"/>
</dbReference>
<keyword evidence="3 5" id="KW-1133">Transmembrane helix</keyword>
<dbReference type="GO" id="GO:0016020">
    <property type="term" value="C:membrane"/>
    <property type="evidence" value="ECO:0007669"/>
    <property type="project" value="UniProtKB-SubCell"/>
</dbReference>
<accession>A0A183UFW1</accession>
<reference evidence="6 7" key="2">
    <citation type="submission" date="2018-11" db="EMBL/GenBank/DDBJ databases">
        <authorList>
            <consortium name="Pathogen Informatics"/>
        </authorList>
    </citation>
    <scope>NUCLEOTIDE SEQUENCE [LARGE SCALE GENOMIC DNA]</scope>
</reference>
<feature type="transmembrane region" description="Helical" evidence="5">
    <location>
        <begin position="139"/>
        <end position="162"/>
    </location>
</feature>
<dbReference type="Proteomes" id="UP000050794">
    <property type="component" value="Unassembled WGS sequence"/>
</dbReference>
<keyword evidence="7" id="KW-1185">Reference proteome</keyword>
<evidence type="ECO:0000313" key="6">
    <source>
        <dbReference type="EMBL" id="VDM38702.1"/>
    </source>
</evidence>
<evidence type="ECO:0000313" key="7">
    <source>
        <dbReference type="Proteomes" id="UP000050794"/>
    </source>
</evidence>
<dbReference type="WBParaSite" id="TCNE_0000738101-mRNA-1">
    <property type="protein sequence ID" value="TCNE_0000738101-mRNA-1"/>
    <property type="gene ID" value="TCNE_0000738101"/>
</dbReference>
<evidence type="ECO:0000256" key="4">
    <source>
        <dbReference type="ARBA" id="ARBA00023136"/>
    </source>
</evidence>
<keyword evidence="4 5" id="KW-0472">Membrane</keyword>
<reference evidence="8" key="1">
    <citation type="submission" date="2016-06" db="UniProtKB">
        <authorList>
            <consortium name="WormBaseParasite"/>
        </authorList>
    </citation>
    <scope>IDENTIFICATION</scope>
</reference>
<organism evidence="7 8">
    <name type="scientific">Toxocara canis</name>
    <name type="common">Canine roundworm</name>
    <dbReference type="NCBI Taxonomy" id="6265"/>
    <lineage>
        <taxon>Eukaryota</taxon>
        <taxon>Metazoa</taxon>
        <taxon>Ecdysozoa</taxon>
        <taxon>Nematoda</taxon>
        <taxon>Chromadorea</taxon>
        <taxon>Rhabditida</taxon>
        <taxon>Spirurina</taxon>
        <taxon>Ascaridomorpha</taxon>
        <taxon>Ascaridoidea</taxon>
        <taxon>Toxocaridae</taxon>
        <taxon>Toxocara</taxon>
    </lineage>
</organism>
<name>A0A183UFW1_TOXCA</name>
<dbReference type="SMART" id="SM01417">
    <property type="entry name" value="Solute_trans_a"/>
    <property type="match status" value="1"/>
</dbReference>
<dbReference type="InterPro" id="IPR005178">
    <property type="entry name" value="Ostalpha/TMEM184C"/>
</dbReference>
<dbReference type="Pfam" id="PF03619">
    <property type="entry name" value="Solute_trans_a"/>
    <property type="match status" value="2"/>
</dbReference>